<gene>
    <name evidence="4" type="ORF">MAIT1_01938</name>
</gene>
<protein>
    <submittedName>
        <fullName evidence="4">Putative DegT/DnrJ/EryC1/StrS aminotransferase</fullName>
    </submittedName>
</protein>
<reference evidence="4 5" key="1">
    <citation type="journal article" date="2016" name="BMC Genomics">
        <title>Combined genomic and structural analyses of a cultured magnetotactic bacterium reveals its niche adaptation to a dynamic environment.</title>
        <authorList>
            <person name="Araujo A.C."/>
            <person name="Morillo V."/>
            <person name="Cypriano J."/>
            <person name="Teixeira L.C."/>
            <person name="Leao P."/>
            <person name="Lyra S."/>
            <person name="Almeida L.G."/>
            <person name="Bazylinski D.A."/>
            <person name="Vasconcellos A.T."/>
            <person name="Abreu F."/>
            <person name="Lins U."/>
        </authorList>
    </citation>
    <scope>NUCLEOTIDE SEQUENCE [LARGE SCALE GENOMIC DNA]</scope>
    <source>
        <strain evidence="4 5">IT-1</strain>
    </source>
</reference>
<dbReference type="GO" id="GO:0008483">
    <property type="term" value="F:transaminase activity"/>
    <property type="evidence" value="ECO:0007669"/>
    <property type="project" value="UniProtKB-KW"/>
</dbReference>
<keyword evidence="4" id="KW-0808">Transferase</keyword>
<dbReference type="PANTHER" id="PTHR30244:SF30">
    <property type="entry name" value="BLR5990 PROTEIN"/>
    <property type="match status" value="1"/>
</dbReference>
<sequence>MVGMIPLAIPDLNGNEARYLQECVQSTFVSSVGAFVDRFEGLVAEAAGCAGAVAVSSGTAALHAALTAVGVGRDDLVIMPSYTFIATANAVAQCGATPWLMDVEPVGWGIDPEMTQQALSQECERVDGVLRRRACGRRVAAVLPVQPLGNPCRMEAVTAVARGFELPVISDAAAALGATRHGKPVGELGADLTCFSFNGNKTVTCGGGGAVAGQDAELLARVKHLTTTARVGPGYDHDVVGFNYRMTNLQAAVGCAQMERLAQLVGAKRAIHARYVAAFADISPELRPFAQASGSEGAWWFSGIMLEGDTQRLARLRDDLRAAGVDARPFWKPMHLQTPYLDAPRSAMAVSDAIWQGVLPLPSSTGLRAQQQQQVIDALLQAL</sequence>
<accession>A0A1Y2K1J5</accession>
<dbReference type="Gene3D" id="3.40.640.10">
    <property type="entry name" value="Type I PLP-dependent aspartate aminotransferase-like (Major domain)"/>
    <property type="match status" value="1"/>
</dbReference>
<dbReference type="PIRSF" id="PIRSF000390">
    <property type="entry name" value="PLP_StrS"/>
    <property type="match status" value="1"/>
</dbReference>
<dbReference type="AlphaFoldDB" id="A0A1Y2K1J5"/>
<keyword evidence="5" id="KW-1185">Reference proteome</keyword>
<dbReference type="Proteomes" id="UP000194003">
    <property type="component" value="Unassembled WGS sequence"/>
</dbReference>
<dbReference type="InterPro" id="IPR000653">
    <property type="entry name" value="DegT/StrS_aminotransferase"/>
</dbReference>
<dbReference type="InterPro" id="IPR015424">
    <property type="entry name" value="PyrdxlP-dep_Trfase"/>
</dbReference>
<dbReference type="GO" id="GO:0030170">
    <property type="term" value="F:pyridoxal phosphate binding"/>
    <property type="evidence" value="ECO:0007669"/>
    <property type="project" value="TreeGrafter"/>
</dbReference>
<keyword evidence="4" id="KW-0032">Aminotransferase</keyword>
<keyword evidence="2 3" id="KW-0663">Pyridoxal phosphate</keyword>
<dbReference type="GO" id="GO:0000271">
    <property type="term" value="P:polysaccharide biosynthetic process"/>
    <property type="evidence" value="ECO:0007669"/>
    <property type="project" value="TreeGrafter"/>
</dbReference>
<dbReference type="STRING" id="1434232.MAIT1_01938"/>
<evidence type="ECO:0000256" key="2">
    <source>
        <dbReference type="PIRSR" id="PIRSR000390-2"/>
    </source>
</evidence>
<evidence type="ECO:0000313" key="5">
    <source>
        <dbReference type="Proteomes" id="UP000194003"/>
    </source>
</evidence>
<comment type="caution">
    <text evidence="4">The sequence shown here is derived from an EMBL/GenBank/DDBJ whole genome shotgun (WGS) entry which is preliminary data.</text>
</comment>
<comment type="similarity">
    <text evidence="3">Belongs to the DegT/DnrJ/EryC1 family.</text>
</comment>
<dbReference type="PANTHER" id="PTHR30244">
    <property type="entry name" value="TRANSAMINASE"/>
    <property type="match status" value="1"/>
</dbReference>
<proteinExistence type="inferred from homology"/>
<dbReference type="InterPro" id="IPR015421">
    <property type="entry name" value="PyrdxlP-dep_Trfase_major"/>
</dbReference>
<dbReference type="SUPFAM" id="SSF53383">
    <property type="entry name" value="PLP-dependent transferases"/>
    <property type="match status" value="1"/>
</dbReference>
<feature type="modified residue" description="N6-(pyridoxal phosphate)lysine" evidence="2">
    <location>
        <position position="201"/>
    </location>
</feature>
<dbReference type="Pfam" id="PF01041">
    <property type="entry name" value="DegT_DnrJ_EryC1"/>
    <property type="match status" value="1"/>
</dbReference>
<name>A0A1Y2K1J5_9PROT</name>
<organism evidence="4 5">
    <name type="scientific">Magnetofaba australis IT-1</name>
    <dbReference type="NCBI Taxonomy" id="1434232"/>
    <lineage>
        <taxon>Bacteria</taxon>
        <taxon>Pseudomonadati</taxon>
        <taxon>Pseudomonadota</taxon>
        <taxon>Magnetococcia</taxon>
        <taxon>Magnetococcales</taxon>
        <taxon>Magnetococcaceae</taxon>
        <taxon>Magnetofaba</taxon>
    </lineage>
</organism>
<evidence type="ECO:0000256" key="1">
    <source>
        <dbReference type="PIRSR" id="PIRSR000390-1"/>
    </source>
</evidence>
<feature type="active site" description="Proton acceptor" evidence="1">
    <location>
        <position position="201"/>
    </location>
</feature>
<dbReference type="EMBL" id="LVJN01000020">
    <property type="protein sequence ID" value="OSM01883.1"/>
    <property type="molecule type" value="Genomic_DNA"/>
</dbReference>
<evidence type="ECO:0000313" key="4">
    <source>
        <dbReference type="EMBL" id="OSM01883.1"/>
    </source>
</evidence>
<evidence type="ECO:0000256" key="3">
    <source>
        <dbReference type="RuleBase" id="RU004508"/>
    </source>
</evidence>